<dbReference type="InterPro" id="IPR035958">
    <property type="entry name" value="SecB-like_sf"/>
</dbReference>
<keyword evidence="5 6" id="KW-0143">Chaperone</keyword>
<comment type="subunit">
    <text evidence="6">Homotetramer, a dimer of dimers. One homotetramer interacts with 1 SecA dimer.</text>
</comment>
<protein>
    <recommendedName>
        <fullName evidence="6">Protein-export protein SecB</fullName>
    </recommendedName>
</protein>
<dbReference type="Pfam" id="PF02556">
    <property type="entry name" value="SecB"/>
    <property type="match status" value="1"/>
</dbReference>
<dbReference type="NCBIfam" id="TIGR00809">
    <property type="entry name" value="secB"/>
    <property type="match status" value="1"/>
</dbReference>
<evidence type="ECO:0000256" key="7">
    <source>
        <dbReference type="SAM" id="MobiDB-lite"/>
    </source>
</evidence>
<proteinExistence type="inferred from homology"/>
<keyword evidence="2 6" id="KW-0813">Transport</keyword>
<keyword evidence="3 6" id="KW-0653">Protein transport</keyword>
<evidence type="ECO:0000256" key="6">
    <source>
        <dbReference type="HAMAP-Rule" id="MF_00821"/>
    </source>
</evidence>
<evidence type="ECO:0000256" key="2">
    <source>
        <dbReference type="ARBA" id="ARBA00022448"/>
    </source>
</evidence>
<dbReference type="HAMAP" id="MF_00821">
    <property type="entry name" value="SecB"/>
    <property type="match status" value="1"/>
</dbReference>
<dbReference type="Proteomes" id="UP000253941">
    <property type="component" value="Unassembled WGS sequence"/>
</dbReference>
<comment type="similarity">
    <text evidence="1 6">Belongs to the SecB family.</text>
</comment>
<dbReference type="NCBIfam" id="NF004392">
    <property type="entry name" value="PRK05751.1-3"/>
    <property type="match status" value="1"/>
</dbReference>
<evidence type="ECO:0000256" key="5">
    <source>
        <dbReference type="ARBA" id="ARBA00023186"/>
    </source>
</evidence>
<evidence type="ECO:0000256" key="4">
    <source>
        <dbReference type="ARBA" id="ARBA00023010"/>
    </source>
</evidence>
<comment type="subcellular location">
    <subcellularLocation>
        <location evidence="6">Cytoplasm</location>
    </subcellularLocation>
</comment>
<dbReference type="RefSeq" id="WP_114580529.1">
    <property type="nucleotide sequence ID" value="NZ_QPMH01000002.1"/>
</dbReference>
<evidence type="ECO:0000313" key="8">
    <source>
        <dbReference type="EMBL" id="RDD63273.1"/>
    </source>
</evidence>
<dbReference type="SUPFAM" id="SSF54611">
    <property type="entry name" value="SecB-like"/>
    <property type="match status" value="1"/>
</dbReference>
<evidence type="ECO:0000256" key="1">
    <source>
        <dbReference type="ARBA" id="ARBA00009990"/>
    </source>
</evidence>
<dbReference type="PRINTS" id="PR01594">
    <property type="entry name" value="SECBCHAPRONE"/>
</dbReference>
<dbReference type="GO" id="GO:0005737">
    <property type="term" value="C:cytoplasm"/>
    <property type="evidence" value="ECO:0007669"/>
    <property type="project" value="UniProtKB-SubCell"/>
</dbReference>
<keyword evidence="4 6" id="KW-0811">Translocation</keyword>
<feature type="region of interest" description="Disordered" evidence="7">
    <location>
        <begin position="1"/>
        <end position="22"/>
    </location>
</feature>
<dbReference type="GO" id="GO:0006457">
    <property type="term" value="P:protein folding"/>
    <property type="evidence" value="ECO:0007669"/>
    <property type="project" value="UniProtKB-UniRule"/>
</dbReference>
<dbReference type="PANTHER" id="PTHR36918:SF1">
    <property type="entry name" value="PROTEIN-EXPORT PROTEIN SECB"/>
    <property type="match status" value="1"/>
</dbReference>
<name>A0A369TD72_9PROT</name>
<dbReference type="GO" id="GO:0015031">
    <property type="term" value="P:protein transport"/>
    <property type="evidence" value="ECO:0007669"/>
    <property type="project" value="UniProtKB-UniRule"/>
</dbReference>
<accession>A0A369TD72</accession>
<dbReference type="EMBL" id="QPMH01000002">
    <property type="protein sequence ID" value="RDD63273.1"/>
    <property type="molecule type" value="Genomic_DNA"/>
</dbReference>
<dbReference type="InterPro" id="IPR003708">
    <property type="entry name" value="SecB"/>
</dbReference>
<organism evidence="8 9">
    <name type="scientific">Ferruginivarius sediminum</name>
    <dbReference type="NCBI Taxonomy" id="2661937"/>
    <lineage>
        <taxon>Bacteria</taxon>
        <taxon>Pseudomonadati</taxon>
        <taxon>Pseudomonadota</taxon>
        <taxon>Alphaproteobacteria</taxon>
        <taxon>Rhodospirillales</taxon>
        <taxon>Rhodospirillaceae</taxon>
        <taxon>Ferruginivarius</taxon>
    </lineage>
</organism>
<gene>
    <name evidence="6" type="primary">secB</name>
    <name evidence="8" type="ORF">DRB17_02135</name>
</gene>
<dbReference type="GO" id="GO:0051262">
    <property type="term" value="P:protein tetramerization"/>
    <property type="evidence" value="ECO:0007669"/>
    <property type="project" value="InterPro"/>
</dbReference>
<feature type="compositionally biased region" description="Low complexity" evidence="7">
    <location>
        <begin position="10"/>
        <end position="22"/>
    </location>
</feature>
<comment type="caution">
    <text evidence="8">The sequence shown here is derived from an EMBL/GenBank/DDBJ whole genome shotgun (WGS) entry which is preliminary data.</text>
</comment>
<dbReference type="PANTHER" id="PTHR36918">
    <property type="match status" value="1"/>
</dbReference>
<sequence>MADESTSNPAAGDQGADAQGTDTGFTIHTQYIKDLSVENPNAPHVFMEMKEAPAVTVNLDVTASRLQENTYEVSLHANVKATVQDKSAFVIELTYGGVVTVEGEVPGEKRETLLLIEAPRYLFPTARNIIGGATRDAGYPPLLINPVDFAKLYREQKAAWQKQQAEQAQQSSDGGADA</sequence>
<keyword evidence="6" id="KW-0963">Cytoplasm</keyword>
<evidence type="ECO:0000256" key="3">
    <source>
        <dbReference type="ARBA" id="ARBA00022927"/>
    </source>
</evidence>
<dbReference type="AlphaFoldDB" id="A0A369TD72"/>
<keyword evidence="9" id="KW-1185">Reference proteome</keyword>
<comment type="function">
    <text evidence="6">One of the proteins required for the normal export of preproteins out of the cell cytoplasm. It is a molecular chaperone that binds to a subset of precursor proteins, maintaining them in a translocation-competent state. It also specifically binds to its receptor SecA.</text>
</comment>
<dbReference type="GO" id="GO:0051082">
    <property type="term" value="F:unfolded protein binding"/>
    <property type="evidence" value="ECO:0007669"/>
    <property type="project" value="InterPro"/>
</dbReference>
<dbReference type="Gene3D" id="3.10.420.10">
    <property type="entry name" value="SecB-like"/>
    <property type="match status" value="1"/>
</dbReference>
<evidence type="ECO:0000313" key="9">
    <source>
        <dbReference type="Proteomes" id="UP000253941"/>
    </source>
</evidence>
<reference evidence="8 9" key="1">
    <citation type="submission" date="2018-07" db="EMBL/GenBank/DDBJ databases">
        <title>Venubactetium sediminum gen. nov., sp. nov., isolated from a marine solar saltern.</title>
        <authorList>
            <person name="Wang S."/>
        </authorList>
    </citation>
    <scope>NUCLEOTIDE SEQUENCE [LARGE SCALE GENOMIC DNA]</scope>
    <source>
        <strain evidence="8 9">WD2A32</strain>
    </source>
</reference>